<name>A0A2P4XVL0_9STRA</name>
<feature type="region of interest" description="Disordered" evidence="1">
    <location>
        <begin position="422"/>
        <end position="475"/>
    </location>
</feature>
<evidence type="ECO:0000313" key="3">
    <source>
        <dbReference type="Proteomes" id="UP000237271"/>
    </source>
</evidence>
<evidence type="ECO:0008006" key="4">
    <source>
        <dbReference type="Google" id="ProtNLM"/>
    </source>
</evidence>
<comment type="caution">
    <text evidence="2">The sequence shown here is derived from an EMBL/GenBank/DDBJ whole genome shotgun (WGS) entry which is preliminary data.</text>
</comment>
<reference evidence="2 3" key="1">
    <citation type="journal article" date="2017" name="Genome Biol. Evol.">
        <title>Phytophthora megakarya and P. palmivora, closely related causal agents of cacao black pod rot, underwent increases in genome sizes and gene numbers by different mechanisms.</title>
        <authorList>
            <person name="Ali S.S."/>
            <person name="Shao J."/>
            <person name="Lary D.J."/>
            <person name="Kronmiller B."/>
            <person name="Shen D."/>
            <person name="Strem M.D."/>
            <person name="Amoako-Attah I."/>
            <person name="Akrofi A.Y."/>
            <person name="Begoude B.A."/>
            <person name="Ten Hoopen G.M."/>
            <person name="Coulibaly K."/>
            <person name="Kebe B.I."/>
            <person name="Melnick R.L."/>
            <person name="Guiltinan M.J."/>
            <person name="Tyler B.M."/>
            <person name="Meinhardt L.W."/>
            <person name="Bailey B.A."/>
        </authorList>
    </citation>
    <scope>NUCLEOTIDE SEQUENCE [LARGE SCALE GENOMIC DNA]</scope>
    <source>
        <strain evidence="3">sbr112.9</strain>
    </source>
</reference>
<protein>
    <recommendedName>
        <fullName evidence="4">Reverse transcriptase</fullName>
    </recommendedName>
</protein>
<dbReference type="SUPFAM" id="SSF56672">
    <property type="entry name" value="DNA/RNA polymerases"/>
    <property type="match status" value="1"/>
</dbReference>
<accession>A0A2P4XVL0</accession>
<feature type="compositionally biased region" description="Polar residues" evidence="1">
    <location>
        <begin position="458"/>
        <end position="469"/>
    </location>
</feature>
<organism evidence="2 3">
    <name type="scientific">Phytophthora palmivora</name>
    <dbReference type="NCBI Taxonomy" id="4796"/>
    <lineage>
        <taxon>Eukaryota</taxon>
        <taxon>Sar</taxon>
        <taxon>Stramenopiles</taxon>
        <taxon>Oomycota</taxon>
        <taxon>Peronosporomycetes</taxon>
        <taxon>Peronosporales</taxon>
        <taxon>Peronosporaceae</taxon>
        <taxon>Phytophthora</taxon>
    </lineage>
</organism>
<dbReference type="OrthoDB" id="117145at2759"/>
<evidence type="ECO:0000256" key="1">
    <source>
        <dbReference type="SAM" id="MobiDB-lite"/>
    </source>
</evidence>
<dbReference type="Gene3D" id="3.30.70.270">
    <property type="match status" value="1"/>
</dbReference>
<keyword evidence="3" id="KW-1185">Reference proteome</keyword>
<feature type="compositionally biased region" description="Basic and acidic residues" evidence="1">
    <location>
        <begin position="448"/>
        <end position="457"/>
    </location>
</feature>
<proteinExistence type="predicted"/>
<sequence length="475" mass="53960">MLRKDKDIEAVFIFNTHDSEKAERFNSQGWEALKERPSYPILRKYADTVFRTELQMSRRRFTKSIFVQSKVDFLSHEVSSEGMRADPKKTKAVTKIPFPRSKKEMQSFLGALNYYSRFIRDSAVYGAASYQLKDRDFAPGVDLTEAKQSFLTLAWVHKSKTLFRHTTQFAVMQPPWHFIVQRAKERDCLFAQLLQAGLTIFVDLDDSLAQVTPPTKGLPSIRMDPNLLYARLPRYYQGFVLSFDGSAKTEKHGGYDSLTAASVYLEATTVNLAEYAGMNNGVQAALERTTNDLSLWVIACRKESLLTQLIRHRELTVNFRSVKYLHVVRKFDAAADSLASETLESKMFKVMSIEARLSELTALNRIQNVIYEPTTKAETEDKPSVNTNFFEFVRDGTEIGQLTVTTRQQAIVNERRVGFASEASVVDQGEADSQTKSYDMPTKAQNHVQEEQPRTKDSTSTVPSANDIDSLTVLR</sequence>
<dbReference type="EMBL" id="NCKW01007841">
    <property type="protein sequence ID" value="POM69598.1"/>
    <property type="molecule type" value="Genomic_DNA"/>
</dbReference>
<dbReference type="Proteomes" id="UP000237271">
    <property type="component" value="Unassembled WGS sequence"/>
</dbReference>
<dbReference type="PANTHER" id="PTHR33064:SF37">
    <property type="entry name" value="RIBONUCLEASE H"/>
    <property type="match status" value="1"/>
</dbReference>
<dbReference type="PANTHER" id="PTHR33064">
    <property type="entry name" value="POL PROTEIN"/>
    <property type="match status" value="1"/>
</dbReference>
<dbReference type="InterPro" id="IPR051320">
    <property type="entry name" value="Viral_Replic_Matur_Polypro"/>
</dbReference>
<evidence type="ECO:0000313" key="2">
    <source>
        <dbReference type="EMBL" id="POM69598.1"/>
    </source>
</evidence>
<gene>
    <name evidence="2" type="ORF">PHPALM_14103</name>
</gene>
<dbReference type="InterPro" id="IPR043128">
    <property type="entry name" value="Rev_trsase/Diguanyl_cyclase"/>
</dbReference>
<feature type="compositionally biased region" description="Polar residues" evidence="1">
    <location>
        <begin position="431"/>
        <end position="447"/>
    </location>
</feature>
<dbReference type="InterPro" id="IPR043502">
    <property type="entry name" value="DNA/RNA_pol_sf"/>
</dbReference>
<dbReference type="AlphaFoldDB" id="A0A2P4XVL0"/>